<evidence type="ECO:0000313" key="3">
    <source>
        <dbReference type="EnsemblPlants" id="KEH27575"/>
    </source>
</evidence>
<dbReference type="Proteomes" id="UP000002051">
    <property type="component" value="Chromosome 5"/>
</dbReference>
<organism evidence="2 4">
    <name type="scientific">Medicago truncatula</name>
    <name type="common">Barrel medic</name>
    <name type="synonym">Medicago tribuloides</name>
    <dbReference type="NCBI Taxonomy" id="3880"/>
    <lineage>
        <taxon>Eukaryota</taxon>
        <taxon>Viridiplantae</taxon>
        <taxon>Streptophyta</taxon>
        <taxon>Embryophyta</taxon>
        <taxon>Tracheophyta</taxon>
        <taxon>Spermatophyta</taxon>
        <taxon>Magnoliopsida</taxon>
        <taxon>eudicotyledons</taxon>
        <taxon>Gunneridae</taxon>
        <taxon>Pentapetalae</taxon>
        <taxon>rosids</taxon>
        <taxon>fabids</taxon>
        <taxon>Fabales</taxon>
        <taxon>Fabaceae</taxon>
        <taxon>Papilionoideae</taxon>
        <taxon>50 kb inversion clade</taxon>
        <taxon>NPAAA clade</taxon>
        <taxon>Hologalegina</taxon>
        <taxon>IRL clade</taxon>
        <taxon>Trifolieae</taxon>
        <taxon>Medicago</taxon>
    </lineage>
</organism>
<reference evidence="3" key="3">
    <citation type="submission" date="2015-04" db="UniProtKB">
        <authorList>
            <consortium name="EnsemblPlants"/>
        </authorList>
    </citation>
    <scope>IDENTIFICATION</scope>
    <source>
        <strain evidence="3">cv. Jemalong A17</strain>
    </source>
</reference>
<evidence type="ECO:0000256" key="1">
    <source>
        <dbReference type="SAM" id="MobiDB-lite"/>
    </source>
</evidence>
<dbReference type="PANTHER" id="PTHR33710">
    <property type="entry name" value="BNAC02G09200D PROTEIN"/>
    <property type="match status" value="1"/>
</dbReference>
<dbReference type="STRING" id="3880.A0A072UNZ8"/>
<sequence>MCDGVRQCWNEGHTLFSQEQKEQSRLAKVPRTENVQLGRKHRAISQQRAQDQHLHDGNVHTDSVSFYFTNVPHDISYISLRQGFEVCGIMEDVYLARKRNVNGGVFGFVRYRKIWEGARCGSKIHEGDKSKHDGATNNMAATEVKVVGAAGREEEIIDNVLKKDDHVAVNSKQLYVPKYRSEIDDVLWDSKGLVVLLRSSDNREVSSILRWNREVVVRERGAWVRIYVDNFTLDKDRLDYARVLVATSSLDVINVYAKVVVDGVLLYFKIIEEWGFTLGEDAHSDMVESHEAFDGRREVDEFLRHISEDYHEEGHVGGVSNSFDKRNVSQGNGSSANKKNVGNGSSANFEKEPNHLFEVSAIPLINVGTSLPSKSSIHNNEGEQPVHVAGASVDSGKLAIINVSGENHGDASVSVGGGSRRDRLLRGPRIIQRTTSCPSGRGRSANSGPWSLDFLKSQKLVGEGGDLTSNKNVTFNSTSTSGPHVNKQKGVGYLRHTAQSMRHIARLPAKDRSASQSSVNNEWQNWLVLHGTDCVTTEDVRGIGKEIGIKFAGDKNNMFDVLSSTSLGASGGLVTLWDNSEVEVWSTTSFEHVLVIAGRFYKSNEQFVVFNIYASCEDSHQRSLWDNITNKLVTYTDQNVCVCGDFNAVRNVSERRSVGENQRQTGLVGLNHFIDRNLLIDLPLQGRSFTWYKGDGRSMSRIDRFLLSEKWCSTWPNCFQLASSRGLPDHCPLILSVDEENWGPRPLRLLKCWENFPGYKNFVRDQWHSFQVEGWGGYVLKEKFMLINLALKDWHLRHSRNLPAKILSLNDKISSFDLKGETEDLLESGLEEYHGLSEELFSLSRSHASICWQQSRALWLREGDANSKFFHGIMSSRRRGNAVTCFLVDGVLTEGVANVRMAVFKHFFIHFQACTAERPSMAALQSPSLSHRQGASLVKPFSVEEVKVAVWDCDNFKCPGPDGITFGFIKEFWDIL</sequence>
<name>A0A072UNZ8_MEDTR</name>
<reference evidence="2 4" key="2">
    <citation type="journal article" date="2014" name="BMC Genomics">
        <title>An improved genome release (version Mt4.0) for the model legume Medicago truncatula.</title>
        <authorList>
            <person name="Tang H."/>
            <person name="Krishnakumar V."/>
            <person name="Bidwell S."/>
            <person name="Rosen B."/>
            <person name="Chan A."/>
            <person name="Zhou S."/>
            <person name="Gentzbittel L."/>
            <person name="Childs K.L."/>
            <person name="Yandell M."/>
            <person name="Gundlach H."/>
            <person name="Mayer K.F."/>
            <person name="Schwartz D.C."/>
            <person name="Town C.D."/>
        </authorList>
    </citation>
    <scope>GENOME REANNOTATION</scope>
    <source>
        <strain evidence="2">A17</strain>
        <strain evidence="3 4">cv. Jemalong A17</strain>
    </source>
</reference>
<feature type="compositionally biased region" description="Polar residues" evidence="1">
    <location>
        <begin position="328"/>
        <end position="348"/>
    </location>
</feature>
<dbReference type="EnsemblPlants" id="KEH27575">
    <property type="protein sequence ID" value="KEH27575"/>
    <property type="gene ID" value="MTR_5g021380"/>
</dbReference>
<evidence type="ECO:0000313" key="2">
    <source>
        <dbReference type="EMBL" id="KEH27575.1"/>
    </source>
</evidence>
<keyword evidence="2" id="KW-0540">Nuclease</keyword>
<keyword evidence="2" id="KW-0255">Endonuclease</keyword>
<dbReference type="SUPFAM" id="SSF56219">
    <property type="entry name" value="DNase I-like"/>
    <property type="match status" value="1"/>
</dbReference>
<dbReference type="AlphaFoldDB" id="A0A072UNZ8"/>
<evidence type="ECO:0000313" key="4">
    <source>
        <dbReference type="Proteomes" id="UP000002051"/>
    </source>
</evidence>
<keyword evidence="2" id="KW-0378">Hydrolase</keyword>
<gene>
    <name evidence="2" type="ordered locus">MTR_5g021380</name>
</gene>
<accession>A0A072UNZ8</accession>
<dbReference type="HOGENOM" id="CLU_279971_0_0_1"/>
<dbReference type="GO" id="GO:0004519">
    <property type="term" value="F:endonuclease activity"/>
    <property type="evidence" value="ECO:0007669"/>
    <property type="project" value="UniProtKB-KW"/>
</dbReference>
<proteinExistence type="predicted"/>
<dbReference type="Gene3D" id="3.60.10.10">
    <property type="entry name" value="Endonuclease/exonuclease/phosphatase"/>
    <property type="match status" value="1"/>
</dbReference>
<dbReference type="PANTHER" id="PTHR33710:SF64">
    <property type="entry name" value="ENDONUCLEASE_EXONUCLEASE_PHOSPHATASE DOMAIN-CONTAINING PROTEIN"/>
    <property type="match status" value="1"/>
</dbReference>
<dbReference type="EMBL" id="CM001221">
    <property type="protein sequence ID" value="KEH27575.1"/>
    <property type="molecule type" value="Genomic_DNA"/>
</dbReference>
<reference evidence="2 4" key="1">
    <citation type="journal article" date="2011" name="Nature">
        <title>The Medicago genome provides insight into the evolution of rhizobial symbioses.</title>
        <authorList>
            <person name="Young N.D."/>
            <person name="Debelle F."/>
            <person name="Oldroyd G.E."/>
            <person name="Geurts R."/>
            <person name="Cannon S.B."/>
            <person name="Udvardi M.K."/>
            <person name="Benedito V.A."/>
            <person name="Mayer K.F."/>
            <person name="Gouzy J."/>
            <person name="Schoof H."/>
            <person name="Van de Peer Y."/>
            <person name="Proost S."/>
            <person name="Cook D.R."/>
            <person name="Meyers B.C."/>
            <person name="Spannagl M."/>
            <person name="Cheung F."/>
            <person name="De Mita S."/>
            <person name="Krishnakumar V."/>
            <person name="Gundlach H."/>
            <person name="Zhou S."/>
            <person name="Mudge J."/>
            <person name="Bharti A.K."/>
            <person name="Murray J.D."/>
            <person name="Naoumkina M.A."/>
            <person name="Rosen B."/>
            <person name="Silverstein K.A."/>
            <person name="Tang H."/>
            <person name="Rombauts S."/>
            <person name="Zhao P.X."/>
            <person name="Zhou P."/>
            <person name="Barbe V."/>
            <person name="Bardou P."/>
            <person name="Bechner M."/>
            <person name="Bellec A."/>
            <person name="Berger A."/>
            <person name="Berges H."/>
            <person name="Bidwell S."/>
            <person name="Bisseling T."/>
            <person name="Choisne N."/>
            <person name="Couloux A."/>
            <person name="Denny R."/>
            <person name="Deshpande S."/>
            <person name="Dai X."/>
            <person name="Doyle J.J."/>
            <person name="Dudez A.M."/>
            <person name="Farmer A.D."/>
            <person name="Fouteau S."/>
            <person name="Franken C."/>
            <person name="Gibelin C."/>
            <person name="Gish J."/>
            <person name="Goldstein S."/>
            <person name="Gonzalez A.J."/>
            <person name="Green P.J."/>
            <person name="Hallab A."/>
            <person name="Hartog M."/>
            <person name="Hua A."/>
            <person name="Humphray S.J."/>
            <person name="Jeong D.H."/>
            <person name="Jing Y."/>
            <person name="Jocker A."/>
            <person name="Kenton S.M."/>
            <person name="Kim D.J."/>
            <person name="Klee K."/>
            <person name="Lai H."/>
            <person name="Lang C."/>
            <person name="Lin S."/>
            <person name="Macmil S.L."/>
            <person name="Magdelenat G."/>
            <person name="Matthews L."/>
            <person name="McCorrison J."/>
            <person name="Monaghan E.L."/>
            <person name="Mun J.H."/>
            <person name="Najar F.Z."/>
            <person name="Nicholson C."/>
            <person name="Noirot C."/>
            <person name="O'Bleness M."/>
            <person name="Paule C.R."/>
            <person name="Poulain J."/>
            <person name="Prion F."/>
            <person name="Qin B."/>
            <person name="Qu C."/>
            <person name="Retzel E.F."/>
            <person name="Riddle C."/>
            <person name="Sallet E."/>
            <person name="Samain S."/>
            <person name="Samson N."/>
            <person name="Sanders I."/>
            <person name="Saurat O."/>
            <person name="Scarpelli C."/>
            <person name="Schiex T."/>
            <person name="Segurens B."/>
            <person name="Severin A.J."/>
            <person name="Sherrier D.J."/>
            <person name="Shi R."/>
            <person name="Sims S."/>
            <person name="Singer S.R."/>
            <person name="Sinharoy S."/>
            <person name="Sterck L."/>
            <person name="Viollet A."/>
            <person name="Wang B.B."/>
            <person name="Wang K."/>
            <person name="Wang M."/>
            <person name="Wang X."/>
            <person name="Warfsmann J."/>
            <person name="Weissenbach J."/>
            <person name="White D.D."/>
            <person name="White J.D."/>
            <person name="Wiley G.B."/>
            <person name="Wincker P."/>
            <person name="Xing Y."/>
            <person name="Yang L."/>
            <person name="Yao Z."/>
            <person name="Ying F."/>
            <person name="Zhai J."/>
            <person name="Zhou L."/>
            <person name="Zuber A."/>
            <person name="Denarie J."/>
            <person name="Dixon R.A."/>
            <person name="May G.D."/>
            <person name="Schwartz D.C."/>
            <person name="Rogers J."/>
            <person name="Quetier F."/>
            <person name="Town C.D."/>
            <person name="Roe B.A."/>
        </authorList>
    </citation>
    <scope>NUCLEOTIDE SEQUENCE [LARGE SCALE GENOMIC DNA]</scope>
    <source>
        <strain evidence="2">A17</strain>
        <strain evidence="3 4">cv. Jemalong A17</strain>
    </source>
</reference>
<feature type="region of interest" description="Disordered" evidence="1">
    <location>
        <begin position="313"/>
        <end position="349"/>
    </location>
</feature>
<dbReference type="InterPro" id="IPR036691">
    <property type="entry name" value="Endo/exonu/phosph_ase_sf"/>
</dbReference>
<protein>
    <submittedName>
        <fullName evidence="2">Endonuclease/exonuclease/phosphatase family protein</fullName>
    </submittedName>
</protein>
<keyword evidence="4" id="KW-1185">Reference proteome</keyword>